<feature type="domain" description="DNA primase/helicase Gp4 N-terminal Bacteriophage T7-like" evidence="1">
    <location>
        <begin position="33"/>
        <end position="71"/>
    </location>
</feature>
<dbReference type="EMBL" id="VPFL01000016">
    <property type="protein sequence ID" value="TXF11154.1"/>
    <property type="molecule type" value="Genomic_DNA"/>
</dbReference>
<dbReference type="InterPro" id="IPR013237">
    <property type="entry name" value="Phage_T7_Gp4_N"/>
</dbReference>
<dbReference type="RefSeq" id="WP_147800365.1">
    <property type="nucleotide sequence ID" value="NZ_VPFL01000016.1"/>
</dbReference>
<protein>
    <recommendedName>
        <fullName evidence="1">DNA primase/helicase Gp4 N-terminal Bacteriophage T7-like domain-containing protein</fullName>
    </recommendedName>
</protein>
<proteinExistence type="predicted"/>
<dbReference type="AlphaFoldDB" id="A0A5C7ESH3"/>
<dbReference type="Pfam" id="PF13362">
    <property type="entry name" value="Toprim_3"/>
    <property type="match status" value="1"/>
</dbReference>
<dbReference type="CDD" id="cd01029">
    <property type="entry name" value="TOPRIM_primases"/>
    <property type="match status" value="1"/>
</dbReference>
<name>A0A5C7ESH3_9PROT</name>
<dbReference type="InterPro" id="IPR034154">
    <property type="entry name" value="TOPRIM_DnaG/twinkle"/>
</dbReference>
<dbReference type="GO" id="GO:0008270">
    <property type="term" value="F:zinc ion binding"/>
    <property type="evidence" value="ECO:0007669"/>
    <property type="project" value="InterPro"/>
</dbReference>
<dbReference type="SMART" id="SM00778">
    <property type="entry name" value="Prim_Zn_Ribbon"/>
    <property type="match status" value="1"/>
</dbReference>
<dbReference type="Pfam" id="PF08273">
    <property type="entry name" value="Zn_Ribbon_Prim"/>
    <property type="match status" value="1"/>
</dbReference>
<dbReference type="GO" id="GO:0004386">
    <property type="term" value="F:helicase activity"/>
    <property type="evidence" value="ECO:0007669"/>
    <property type="project" value="InterPro"/>
</dbReference>
<evidence type="ECO:0000259" key="1">
    <source>
        <dbReference type="SMART" id="SM00778"/>
    </source>
</evidence>
<accession>A0A5C7ESH3</accession>
<dbReference type="InterPro" id="IPR055570">
    <property type="entry name" value="DUF7146"/>
</dbReference>
<reference evidence="2 3" key="1">
    <citation type="submission" date="2019-08" db="EMBL/GenBank/DDBJ databases">
        <title>Pelomicrobium methylotrophicum gen. nov., sp. nov. a moderately thermophilic, facultatively anaerobic, lithoautotrophic and methylotrophic bacterium isolated from a terrestrial mud volcano.</title>
        <authorList>
            <person name="Slobodkina G.B."/>
            <person name="Merkel A.Y."/>
            <person name="Slobodkin A.I."/>
        </authorList>
    </citation>
    <scope>NUCLEOTIDE SEQUENCE [LARGE SCALE GENOMIC DNA]</scope>
    <source>
        <strain evidence="2 3">SM250</strain>
    </source>
</reference>
<dbReference type="InParanoid" id="A0A5C7ESH3"/>
<dbReference type="Pfam" id="PF23639">
    <property type="entry name" value="DUF7146"/>
    <property type="match status" value="1"/>
</dbReference>
<dbReference type="SUPFAM" id="SSF57783">
    <property type="entry name" value="Zinc beta-ribbon"/>
    <property type="match status" value="1"/>
</dbReference>
<keyword evidence="3" id="KW-1185">Reference proteome</keyword>
<organism evidence="2 3">
    <name type="scientific">Pelomicrobium methylotrophicum</name>
    <dbReference type="NCBI Taxonomy" id="2602750"/>
    <lineage>
        <taxon>Bacteria</taxon>
        <taxon>Pseudomonadati</taxon>
        <taxon>Pseudomonadota</taxon>
        <taxon>Hydrogenophilia</taxon>
        <taxon>Hydrogenophilia incertae sedis</taxon>
        <taxon>Pelomicrobium</taxon>
    </lineage>
</organism>
<dbReference type="InterPro" id="IPR006171">
    <property type="entry name" value="TOPRIM_dom"/>
</dbReference>
<evidence type="ECO:0000313" key="2">
    <source>
        <dbReference type="EMBL" id="TXF11154.1"/>
    </source>
</evidence>
<dbReference type="Proteomes" id="UP000321201">
    <property type="component" value="Unassembled WGS sequence"/>
</dbReference>
<comment type="caution">
    <text evidence="2">The sequence shown here is derived from an EMBL/GenBank/DDBJ whole genome shotgun (WGS) entry which is preliminary data.</text>
</comment>
<sequence>MKAEEIRPVARGRWGEILAALAPHLIPALERKGRHMPCPVHGGRDGYRVFKDVDETGGSVCNTCGVFPDGFATLMWANGWDFPTALRAVAGYLCVGTSTGRPARKVKPEPQKGEDDEKLRQALNRVWNESIPIMDRDAEPARLYLARRGISIRPPETIRFHPSLAYYDGDKKAAGGYPAIIAMVTGAQGNPVTIHRTYLTPDGKKAPVESPKKLMAYPKDRRIVGGAIRLVEAGSVLAVAEGLETSLAVLEGTGLPVWCAVNAYLLEHLVPPESVRRVIVFADKDRATEQHPRGHGQEAARRLVQRLWEMGIKASAIVPAGEIPPGQKSLDWLDILNRDGKAGFPTLRSVEQAIRRVA</sequence>
<dbReference type="OrthoDB" id="8967890at2"/>
<evidence type="ECO:0000313" key="3">
    <source>
        <dbReference type="Proteomes" id="UP000321201"/>
    </source>
</evidence>
<gene>
    <name evidence="2" type="ORF">FR698_11605</name>
</gene>